<dbReference type="PANTHER" id="PTHR33361:SF2">
    <property type="entry name" value="DUF885 DOMAIN-CONTAINING PROTEIN"/>
    <property type="match status" value="1"/>
</dbReference>
<dbReference type="eggNOG" id="COG4805">
    <property type="taxonomic scope" value="Bacteria"/>
</dbReference>
<dbReference type="EMBL" id="ADKX01000009">
    <property type="protein sequence ID" value="EFW06012.1"/>
    <property type="molecule type" value="Genomic_DNA"/>
</dbReference>
<reference evidence="2 3" key="1">
    <citation type="submission" date="2010-12" db="EMBL/GenBank/DDBJ databases">
        <title>The Genome Sequence of Coprobacillus sp. strain 29_1.</title>
        <authorList>
            <consortium name="The Broad Institute Genome Sequencing Platform"/>
            <person name="Earl A."/>
            <person name="Ward D."/>
            <person name="Feldgarden M."/>
            <person name="Gevers D."/>
            <person name="Daigneault M."/>
            <person name="Sibley C.D."/>
            <person name="White A."/>
            <person name="Strauss J."/>
            <person name="Allen-Vercoe E."/>
            <person name="Young S.K."/>
            <person name="Zeng Q."/>
            <person name="Gargeya S."/>
            <person name="Fitzgerald M."/>
            <person name="Haas B."/>
            <person name="Abouelleil A."/>
            <person name="Alvarado L."/>
            <person name="Arachchi H.M."/>
            <person name="Berlin A."/>
            <person name="Brown A."/>
            <person name="Chapman S.B."/>
            <person name="Chen Z."/>
            <person name="Dunbar C."/>
            <person name="Freedman E."/>
            <person name="Gearin G."/>
            <person name="Gellesch M."/>
            <person name="Goldberg J."/>
            <person name="Griggs A."/>
            <person name="Gujja S."/>
            <person name="Heilman E."/>
            <person name="Heiman D."/>
            <person name="Howarth C."/>
            <person name="Larson L."/>
            <person name="Lui A."/>
            <person name="MacDonald P.J.P."/>
            <person name="Mehta T."/>
            <person name="Montmayeur A."/>
            <person name="Murphy C."/>
            <person name="Neiman D."/>
            <person name="Pearson M."/>
            <person name="Priest M."/>
            <person name="Roberts A."/>
            <person name="Saif S."/>
            <person name="Shea T."/>
            <person name="Shenoy N."/>
            <person name="Sisk P."/>
            <person name="Stolte C."/>
            <person name="Sykes S."/>
            <person name="White J."/>
            <person name="Yandava C."/>
            <person name="Nusbaum C."/>
            <person name="Birren B."/>
        </authorList>
    </citation>
    <scope>NUCLEOTIDE SEQUENCE [LARGE SCALE GENOMIC DNA]</scope>
    <source>
        <strain evidence="2 3">29_1</strain>
    </source>
</reference>
<evidence type="ECO:0000313" key="3">
    <source>
        <dbReference type="Proteomes" id="UP000003157"/>
    </source>
</evidence>
<dbReference type="PROSITE" id="PS51257">
    <property type="entry name" value="PROKAR_LIPOPROTEIN"/>
    <property type="match status" value="1"/>
</dbReference>
<accession>E7G7D7</accession>
<evidence type="ECO:0000313" key="2">
    <source>
        <dbReference type="EMBL" id="EFW06012.1"/>
    </source>
</evidence>
<dbReference type="RefSeq" id="WP_008787767.1">
    <property type="nucleotide sequence ID" value="NZ_AKCB01000001.1"/>
</dbReference>
<gene>
    <name evidence="2" type="ORF">HMPREF9488_00651</name>
</gene>
<keyword evidence="1" id="KW-0732">Signal</keyword>
<evidence type="ECO:0008006" key="4">
    <source>
        <dbReference type="Google" id="ProtNLM"/>
    </source>
</evidence>
<sequence>MKYLKRLSIVILSAFMAISLIGCQPQTKNNEEVQKQFDEFIQTQFVNTMESDYTTAHTFMVNPKDFGVDMSQVDVNLGIRITDENLKKSKEDQASVLKEFKTFNRDDLTDEQKDTYDIFKFQAELDEKLNDDKFDYYQQIFESMTGIHYQLPTMLADWQLRNEQDVKDLISVVNDIQPYMDSALDYTKKQEEKGLLMADLNEVIAYCDKVIKKGDQSAVLEAMKKSIDNLSLEKGTEYKKQLSQAFKDSFIPAYEDIRDTMKSFKSGTNNTEGYAKFKNGKEYYELLLQKNIGSNKSVSDIQSMMTKAYNSHLKNLMAVATKDPNIINKSEPKTNYKNYTEMLDDIQKNLFNDFPEVKNRSYHIEDINKEIASSSGVAAYFNIPPLDGTDKKQLRVNPNSADVSTVSTYHTVAHEGFPGHMYQYAYMYENISSPYRKALANSSAYSEGYAVYAQYYAFKYLTDIDQNYLELTKENELATYCIIILADIGIHYEGWSFEQFKDFLNTKGLTLEDDEQFKSQYYQLQANPSAFQPYYVGYEEINALKENAENKLGSKFKDKDFHTALLKSGTAPFNVVERNIDKYIEENK</sequence>
<dbReference type="Proteomes" id="UP000003157">
    <property type="component" value="Unassembled WGS sequence"/>
</dbReference>
<organism evidence="2 3">
    <name type="scientific">Coprobacillus cateniformis</name>
    <dbReference type="NCBI Taxonomy" id="100884"/>
    <lineage>
        <taxon>Bacteria</taxon>
        <taxon>Bacillati</taxon>
        <taxon>Bacillota</taxon>
        <taxon>Erysipelotrichia</taxon>
        <taxon>Erysipelotrichales</taxon>
        <taxon>Coprobacillaceae</taxon>
        <taxon>Coprobacillus</taxon>
    </lineage>
</organism>
<proteinExistence type="predicted"/>
<feature type="signal peptide" evidence="1">
    <location>
        <begin position="1"/>
        <end position="22"/>
    </location>
</feature>
<dbReference type="OrthoDB" id="9760040at2"/>
<dbReference type="AlphaFoldDB" id="E7G7D7"/>
<keyword evidence="3" id="KW-1185">Reference proteome</keyword>
<dbReference type="PANTHER" id="PTHR33361">
    <property type="entry name" value="GLR0591 PROTEIN"/>
    <property type="match status" value="1"/>
</dbReference>
<protein>
    <recommendedName>
        <fullName evidence="4">DUF885 domain-containing protein</fullName>
    </recommendedName>
</protein>
<comment type="caution">
    <text evidence="2">The sequence shown here is derived from an EMBL/GenBank/DDBJ whole genome shotgun (WGS) entry which is preliminary data.</text>
</comment>
<dbReference type="STRING" id="100884.GCA_000269565_01056"/>
<name>E7G7D7_9FIRM</name>
<evidence type="ECO:0000256" key="1">
    <source>
        <dbReference type="SAM" id="SignalP"/>
    </source>
</evidence>
<dbReference type="Pfam" id="PF05960">
    <property type="entry name" value="DUF885"/>
    <property type="match status" value="1"/>
</dbReference>
<dbReference type="GeneID" id="78228938"/>
<feature type="chain" id="PRO_5039616157" description="DUF885 domain-containing protein" evidence="1">
    <location>
        <begin position="23"/>
        <end position="588"/>
    </location>
</feature>
<dbReference type="HOGENOM" id="CLU_018914_2_0_9"/>
<dbReference type="InterPro" id="IPR010281">
    <property type="entry name" value="DUF885"/>
</dbReference>